<protein>
    <recommendedName>
        <fullName evidence="1">N-acetyltransferase domain-containing protein</fullName>
    </recommendedName>
</protein>
<dbReference type="EMBL" id="UINC01001197">
    <property type="protein sequence ID" value="SUZ74014.1"/>
    <property type="molecule type" value="Genomic_DNA"/>
</dbReference>
<dbReference type="InterPro" id="IPR016181">
    <property type="entry name" value="Acyl_CoA_acyltransferase"/>
</dbReference>
<name>A0A381Q538_9ZZZZ</name>
<feature type="domain" description="N-acetyltransferase" evidence="1">
    <location>
        <begin position="22"/>
        <end position="163"/>
    </location>
</feature>
<dbReference type="Pfam" id="PF00583">
    <property type="entry name" value="Acetyltransf_1"/>
    <property type="match status" value="1"/>
</dbReference>
<dbReference type="Gene3D" id="3.40.630.30">
    <property type="match status" value="1"/>
</dbReference>
<dbReference type="PROSITE" id="PS51186">
    <property type="entry name" value="GNAT"/>
    <property type="match status" value="1"/>
</dbReference>
<dbReference type="InterPro" id="IPR000182">
    <property type="entry name" value="GNAT_dom"/>
</dbReference>
<dbReference type="GO" id="GO:0016747">
    <property type="term" value="F:acyltransferase activity, transferring groups other than amino-acyl groups"/>
    <property type="evidence" value="ECO:0007669"/>
    <property type="project" value="InterPro"/>
</dbReference>
<reference evidence="2" key="1">
    <citation type="submission" date="2018-05" db="EMBL/GenBank/DDBJ databases">
        <authorList>
            <person name="Lanie J.A."/>
            <person name="Ng W.-L."/>
            <person name="Kazmierczak K.M."/>
            <person name="Andrzejewski T.M."/>
            <person name="Davidsen T.M."/>
            <person name="Wayne K.J."/>
            <person name="Tettelin H."/>
            <person name="Glass J.I."/>
            <person name="Rusch D."/>
            <person name="Podicherti R."/>
            <person name="Tsui H.-C.T."/>
            <person name="Winkler M.E."/>
        </authorList>
    </citation>
    <scope>NUCLEOTIDE SEQUENCE</scope>
</reference>
<sequence>VNDLQYSIEEVSYRDREDRRILKTCLSNWFYSPKILNFVAPSMTFPFTFSTWVNYYRKLSGITTFVTKHEGWIVGHISLHFDETTKNAHLFHLFIDPGYRRRGLAQKMITVVEDHGSKLGAVSFSLFVLPKNEPARILYEKRGYQEDGLGRTGGIKYSKINLD</sequence>
<dbReference type="CDD" id="cd04301">
    <property type="entry name" value="NAT_SF"/>
    <property type="match status" value="1"/>
</dbReference>
<dbReference type="SUPFAM" id="SSF55729">
    <property type="entry name" value="Acyl-CoA N-acyltransferases (Nat)"/>
    <property type="match status" value="1"/>
</dbReference>
<evidence type="ECO:0000313" key="2">
    <source>
        <dbReference type="EMBL" id="SUZ74014.1"/>
    </source>
</evidence>
<accession>A0A381Q538</accession>
<proteinExistence type="predicted"/>
<gene>
    <name evidence="2" type="ORF">METZ01_LOCUS26868</name>
</gene>
<evidence type="ECO:0000259" key="1">
    <source>
        <dbReference type="PROSITE" id="PS51186"/>
    </source>
</evidence>
<organism evidence="2">
    <name type="scientific">marine metagenome</name>
    <dbReference type="NCBI Taxonomy" id="408172"/>
    <lineage>
        <taxon>unclassified sequences</taxon>
        <taxon>metagenomes</taxon>
        <taxon>ecological metagenomes</taxon>
    </lineage>
</organism>
<feature type="non-terminal residue" evidence="2">
    <location>
        <position position="1"/>
    </location>
</feature>
<dbReference type="AlphaFoldDB" id="A0A381Q538"/>